<dbReference type="Gene3D" id="3.40.50.1970">
    <property type="match status" value="1"/>
</dbReference>
<comment type="caution">
    <text evidence="9">The sequence shown here is derived from an EMBL/GenBank/DDBJ whole genome shotgun (WGS) entry which is preliminary data.</text>
</comment>
<comment type="cofactor">
    <cofactor evidence="2">
        <name>Co(2+)</name>
        <dbReference type="ChEBI" id="CHEBI:48828"/>
    </cofactor>
</comment>
<dbReference type="Pfam" id="PF01761">
    <property type="entry name" value="DHQ_synthase"/>
    <property type="match status" value="1"/>
</dbReference>
<organism evidence="9 10">
    <name type="scientific">Candidatus Gottesmanbacteria bacterium RIFCSPLOWO2_02_FULL_38_8</name>
    <dbReference type="NCBI Taxonomy" id="1798397"/>
    <lineage>
        <taxon>Bacteria</taxon>
        <taxon>Candidatus Gottesmaniibacteriota</taxon>
    </lineage>
</organism>
<dbReference type="EMBL" id="MFKA01000082">
    <property type="protein sequence ID" value="OGG31057.1"/>
    <property type="molecule type" value="Genomic_DNA"/>
</dbReference>
<dbReference type="InterPro" id="IPR056179">
    <property type="entry name" value="DHQS_C"/>
</dbReference>
<dbReference type="InterPro" id="IPR050071">
    <property type="entry name" value="Dehydroquinate_synthase"/>
</dbReference>
<reference evidence="9 10" key="1">
    <citation type="journal article" date="2016" name="Nat. Commun.">
        <title>Thousands of microbial genomes shed light on interconnected biogeochemical processes in an aquifer system.</title>
        <authorList>
            <person name="Anantharaman K."/>
            <person name="Brown C.T."/>
            <person name="Hug L.A."/>
            <person name="Sharon I."/>
            <person name="Castelle C.J."/>
            <person name="Probst A.J."/>
            <person name="Thomas B.C."/>
            <person name="Singh A."/>
            <person name="Wilkins M.J."/>
            <person name="Karaoz U."/>
            <person name="Brodie E.L."/>
            <person name="Williams K.H."/>
            <person name="Hubbard S.S."/>
            <person name="Banfield J.F."/>
        </authorList>
    </citation>
    <scope>NUCLEOTIDE SEQUENCE [LARGE SCALE GENOMIC DNA]</scope>
</reference>
<evidence type="ECO:0000256" key="1">
    <source>
        <dbReference type="ARBA" id="ARBA00001911"/>
    </source>
</evidence>
<dbReference type="InterPro" id="IPR030960">
    <property type="entry name" value="DHQS/DOIS_N"/>
</dbReference>
<dbReference type="Pfam" id="PF24621">
    <property type="entry name" value="DHQS_C"/>
    <property type="match status" value="1"/>
</dbReference>
<gene>
    <name evidence="9" type="ORF">A3I51_04230</name>
</gene>
<keyword evidence="4" id="KW-0520">NAD</keyword>
<evidence type="ECO:0000256" key="6">
    <source>
        <dbReference type="ARBA" id="ARBA00023285"/>
    </source>
</evidence>
<dbReference type="Gene3D" id="1.20.1090.10">
    <property type="entry name" value="Dehydroquinate synthase-like - alpha domain"/>
    <property type="match status" value="1"/>
</dbReference>
<name>A0A1F6B3D8_9BACT</name>
<evidence type="ECO:0000259" key="8">
    <source>
        <dbReference type="Pfam" id="PF24621"/>
    </source>
</evidence>
<protein>
    <submittedName>
        <fullName evidence="9">Uncharacterized protein</fullName>
    </submittedName>
</protein>
<dbReference type="PANTHER" id="PTHR43622">
    <property type="entry name" value="3-DEHYDROQUINATE SYNTHASE"/>
    <property type="match status" value="1"/>
</dbReference>
<proteinExistence type="predicted"/>
<dbReference type="PIRSF" id="PIRSF001455">
    <property type="entry name" value="DHQ_synth"/>
    <property type="match status" value="1"/>
</dbReference>
<evidence type="ECO:0000313" key="9">
    <source>
        <dbReference type="EMBL" id="OGG31057.1"/>
    </source>
</evidence>
<evidence type="ECO:0000256" key="2">
    <source>
        <dbReference type="ARBA" id="ARBA00001941"/>
    </source>
</evidence>
<evidence type="ECO:0000259" key="7">
    <source>
        <dbReference type="Pfam" id="PF01761"/>
    </source>
</evidence>
<evidence type="ECO:0000256" key="4">
    <source>
        <dbReference type="ARBA" id="ARBA00023027"/>
    </source>
</evidence>
<feature type="domain" description="3-dehydroquinate synthase N-terminal" evidence="7">
    <location>
        <begin position="72"/>
        <end position="188"/>
    </location>
</feature>
<sequence>MNNTLTKIINDSSQKKSVYLTGNNLIANLSELVKKYVNFEKIILLTDKNIYHLAGQTVVEELEKLDKNLIKIFINKKESGKNMRDLKNLITKILSHRINRNSTLIALGGGSITDCAGFLASILLRGIKCVFIPTTLLAMVDAAIGGKNGMNVTLDNKIIKNMVGTFYQPDLVISDVNLLKTLPDTEIRNGMGEIVKYYIAFSKPDISVIPSAVEESRANARLLINLISQCQKIKLAIVKQDPFDNQGIREVLNLGHTVGHALESVGEGRFSHGEAVSVGICAIAKVSQQMNLLSEVNKNKIISLISSVGLPVKAQALDPDEILSALEFDKKDGRLILIKDIGQVIIRDDIPLSVIKSVIQEITL</sequence>
<comment type="cofactor">
    <cofactor evidence="1">
        <name>NAD(+)</name>
        <dbReference type="ChEBI" id="CHEBI:57540"/>
    </cofactor>
</comment>
<accession>A0A1F6B3D8</accession>
<evidence type="ECO:0000256" key="3">
    <source>
        <dbReference type="ARBA" id="ARBA00022723"/>
    </source>
</evidence>
<evidence type="ECO:0000313" key="10">
    <source>
        <dbReference type="Proteomes" id="UP000179209"/>
    </source>
</evidence>
<keyword evidence="3" id="KW-0479">Metal-binding</keyword>
<dbReference type="GO" id="GO:0003856">
    <property type="term" value="F:3-dehydroquinate synthase activity"/>
    <property type="evidence" value="ECO:0007669"/>
    <property type="project" value="TreeGrafter"/>
</dbReference>
<dbReference type="InterPro" id="IPR030963">
    <property type="entry name" value="DHQ_synth_fam"/>
</dbReference>
<dbReference type="GO" id="GO:0046872">
    <property type="term" value="F:metal ion binding"/>
    <property type="evidence" value="ECO:0007669"/>
    <property type="project" value="UniProtKB-KW"/>
</dbReference>
<dbReference type="PANTHER" id="PTHR43622:SF1">
    <property type="entry name" value="3-DEHYDROQUINATE SYNTHASE"/>
    <property type="match status" value="1"/>
</dbReference>
<keyword evidence="5" id="KW-0456">Lyase</keyword>
<dbReference type="CDD" id="cd08195">
    <property type="entry name" value="DHQS"/>
    <property type="match status" value="1"/>
</dbReference>
<feature type="domain" description="3-dehydroquinate synthase C-terminal" evidence="8">
    <location>
        <begin position="190"/>
        <end position="331"/>
    </location>
</feature>
<dbReference type="GO" id="GO:0009073">
    <property type="term" value="P:aromatic amino acid family biosynthetic process"/>
    <property type="evidence" value="ECO:0007669"/>
    <property type="project" value="InterPro"/>
</dbReference>
<keyword evidence="6" id="KW-0170">Cobalt</keyword>
<evidence type="ECO:0000256" key="5">
    <source>
        <dbReference type="ARBA" id="ARBA00023239"/>
    </source>
</evidence>
<dbReference type="AlphaFoldDB" id="A0A1F6B3D8"/>
<dbReference type="Proteomes" id="UP000179209">
    <property type="component" value="Unassembled WGS sequence"/>
</dbReference>
<dbReference type="SUPFAM" id="SSF56796">
    <property type="entry name" value="Dehydroquinate synthase-like"/>
    <property type="match status" value="1"/>
</dbReference>